<organism evidence="1 2">
    <name type="scientific">Solanum verrucosum</name>
    <dbReference type="NCBI Taxonomy" id="315347"/>
    <lineage>
        <taxon>Eukaryota</taxon>
        <taxon>Viridiplantae</taxon>
        <taxon>Streptophyta</taxon>
        <taxon>Embryophyta</taxon>
        <taxon>Tracheophyta</taxon>
        <taxon>Spermatophyta</taxon>
        <taxon>Magnoliopsida</taxon>
        <taxon>eudicotyledons</taxon>
        <taxon>Gunneridae</taxon>
        <taxon>Pentapetalae</taxon>
        <taxon>asterids</taxon>
        <taxon>lamiids</taxon>
        <taxon>Solanales</taxon>
        <taxon>Solanaceae</taxon>
        <taxon>Solanoideae</taxon>
        <taxon>Solaneae</taxon>
        <taxon>Solanum</taxon>
    </lineage>
</organism>
<dbReference type="Proteomes" id="UP001234989">
    <property type="component" value="Chromosome 5"/>
</dbReference>
<reference evidence="1" key="1">
    <citation type="submission" date="2023-08" db="EMBL/GenBank/DDBJ databases">
        <title>A de novo genome assembly of Solanum verrucosum Schlechtendal, a Mexican diploid species geographically isolated from the other diploid A-genome species in potato relatives.</title>
        <authorList>
            <person name="Hosaka K."/>
        </authorList>
    </citation>
    <scope>NUCLEOTIDE SEQUENCE</scope>
    <source>
        <tissue evidence="1">Young leaves</tissue>
    </source>
</reference>
<dbReference type="AlphaFoldDB" id="A0AAF0TSY7"/>
<dbReference type="EMBL" id="CP133616">
    <property type="protein sequence ID" value="WMV31341.1"/>
    <property type="molecule type" value="Genomic_DNA"/>
</dbReference>
<sequence>MILDTNYLKWAMISIFSLP</sequence>
<gene>
    <name evidence="1" type="ORF">MTR67_024726</name>
</gene>
<keyword evidence="2" id="KW-1185">Reference proteome</keyword>
<proteinExistence type="predicted"/>
<evidence type="ECO:0000313" key="2">
    <source>
        <dbReference type="Proteomes" id="UP001234989"/>
    </source>
</evidence>
<accession>A0AAF0TSY7</accession>
<protein>
    <submittedName>
        <fullName evidence="1">Uncharacterized protein</fullName>
    </submittedName>
</protein>
<name>A0AAF0TSY7_SOLVR</name>
<evidence type="ECO:0000313" key="1">
    <source>
        <dbReference type="EMBL" id="WMV31341.1"/>
    </source>
</evidence>